<dbReference type="EMBL" id="VOPL01000006">
    <property type="protein sequence ID" value="TXB67728.1"/>
    <property type="molecule type" value="Genomic_DNA"/>
</dbReference>
<evidence type="ECO:0000256" key="7">
    <source>
        <dbReference type="ARBA" id="ARBA00023136"/>
    </source>
</evidence>
<comment type="function">
    <text evidence="9">Part of the tripartite ATP-independent periplasmic (TRAP) transport system.</text>
</comment>
<comment type="caution">
    <text evidence="11">The sequence shown here is derived from an EMBL/GenBank/DDBJ whole genome shotgun (WGS) entry which is preliminary data.</text>
</comment>
<feature type="transmembrane region" description="Helical" evidence="9">
    <location>
        <begin position="132"/>
        <end position="154"/>
    </location>
</feature>
<evidence type="ECO:0000256" key="6">
    <source>
        <dbReference type="ARBA" id="ARBA00022989"/>
    </source>
</evidence>
<evidence type="ECO:0000259" key="10">
    <source>
        <dbReference type="Pfam" id="PF04290"/>
    </source>
</evidence>
<dbReference type="Proteomes" id="UP000321562">
    <property type="component" value="Unassembled WGS sequence"/>
</dbReference>
<keyword evidence="4 9" id="KW-0997">Cell inner membrane</keyword>
<dbReference type="GO" id="GO:0022857">
    <property type="term" value="F:transmembrane transporter activity"/>
    <property type="evidence" value="ECO:0007669"/>
    <property type="project" value="UniProtKB-UniRule"/>
</dbReference>
<dbReference type="PANTHER" id="PTHR35011:SF10">
    <property type="entry name" value="TRAP TRANSPORTER SMALL PERMEASE PROTEIN"/>
    <property type="match status" value="1"/>
</dbReference>
<dbReference type="RefSeq" id="WP_147099679.1">
    <property type="nucleotide sequence ID" value="NZ_JBHUFH010000001.1"/>
</dbReference>
<dbReference type="PANTHER" id="PTHR35011">
    <property type="entry name" value="2,3-DIKETO-L-GULONATE TRAP TRANSPORTER SMALL PERMEASE PROTEIN YIAM"/>
    <property type="match status" value="1"/>
</dbReference>
<keyword evidence="2 9" id="KW-0813">Transport</keyword>
<evidence type="ECO:0000256" key="2">
    <source>
        <dbReference type="ARBA" id="ARBA00022448"/>
    </source>
</evidence>
<keyword evidence="6 9" id="KW-1133">Transmembrane helix</keyword>
<keyword evidence="3" id="KW-1003">Cell membrane</keyword>
<keyword evidence="5 9" id="KW-0812">Transmembrane</keyword>
<feature type="domain" description="Tripartite ATP-independent periplasmic transporters DctQ component" evidence="10">
    <location>
        <begin position="27"/>
        <end position="153"/>
    </location>
</feature>
<dbReference type="GO" id="GO:0005886">
    <property type="term" value="C:plasma membrane"/>
    <property type="evidence" value="ECO:0007669"/>
    <property type="project" value="UniProtKB-SubCell"/>
</dbReference>
<evidence type="ECO:0000256" key="9">
    <source>
        <dbReference type="RuleBase" id="RU369079"/>
    </source>
</evidence>
<dbReference type="GO" id="GO:0015740">
    <property type="term" value="P:C4-dicarboxylate transport"/>
    <property type="evidence" value="ECO:0007669"/>
    <property type="project" value="TreeGrafter"/>
</dbReference>
<reference evidence="11 12" key="1">
    <citation type="submission" date="2019-08" db="EMBL/GenBank/DDBJ databases">
        <authorList>
            <person name="Ye J."/>
        </authorList>
    </citation>
    <scope>NUCLEOTIDE SEQUENCE [LARGE SCALE GENOMIC DNA]</scope>
    <source>
        <strain evidence="11 12">TK008</strain>
    </source>
</reference>
<dbReference type="InterPro" id="IPR055348">
    <property type="entry name" value="DctQ"/>
</dbReference>
<protein>
    <recommendedName>
        <fullName evidence="9">TRAP transporter small permease protein</fullName>
    </recommendedName>
</protein>
<name>A0A5C6RZ99_9RHOB</name>
<keyword evidence="12" id="KW-1185">Reference proteome</keyword>
<comment type="similarity">
    <text evidence="8 9">Belongs to the TRAP transporter small permease family.</text>
</comment>
<organism evidence="11 12">
    <name type="scientific">Paracoccus aurantiacus</name>
    <dbReference type="NCBI Taxonomy" id="2599412"/>
    <lineage>
        <taxon>Bacteria</taxon>
        <taxon>Pseudomonadati</taxon>
        <taxon>Pseudomonadota</taxon>
        <taxon>Alphaproteobacteria</taxon>
        <taxon>Rhodobacterales</taxon>
        <taxon>Paracoccaceae</taxon>
        <taxon>Paracoccus</taxon>
    </lineage>
</organism>
<feature type="transmembrane region" description="Helical" evidence="9">
    <location>
        <begin position="44"/>
        <end position="67"/>
    </location>
</feature>
<evidence type="ECO:0000256" key="3">
    <source>
        <dbReference type="ARBA" id="ARBA00022475"/>
    </source>
</evidence>
<evidence type="ECO:0000313" key="12">
    <source>
        <dbReference type="Proteomes" id="UP000321562"/>
    </source>
</evidence>
<feature type="transmembrane region" description="Helical" evidence="9">
    <location>
        <begin position="12"/>
        <end position="32"/>
    </location>
</feature>
<dbReference type="InterPro" id="IPR007387">
    <property type="entry name" value="TRAP_DctQ"/>
</dbReference>
<comment type="subunit">
    <text evidence="9">The complex comprises the extracytoplasmic solute receptor protein and the two transmembrane proteins.</text>
</comment>
<dbReference type="AlphaFoldDB" id="A0A5C6RZ99"/>
<feature type="transmembrane region" description="Helical" evidence="9">
    <location>
        <begin position="92"/>
        <end position="111"/>
    </location>
</feature>
<evidence type="ECO:0000256" key="5">
    <source>
        <dbReference type="ARBA" id="ARBA00022692"/>
    </source>
</evidence>
<evidence type="ECO:0000256" key="1">
    <source>
        <dbReference type="ARBA" id="ARBA00004429"/>
    </source>
</evidence>
<keyword evidence="7 9" id="KW-0472">Membrane</keyword>
<comment type="subcellular location">
    <subcellularLocation>
        <location evidence="1 9">Cell inner membrane</location>
        <topology evidence="1 9">Multi-pass membrane protein</topology>
    </subcellularLocation>
</comment>
<accession>A0A5C6RZ99</accession>
<gene>
    <name evidence="11" type="ORF">FQV27_14075</name>
</gene>
<evidence type="ECO:0000256" key="4">
    <source>
        <dbReference type="ARBA" id="ARBA00022519"/>
    </source>
</evidence>
<sequence>MDRLFEYTGYLSWLLVSVAKVMIGVVILLVIADVAARNFGLRAMTWAISATEYSLLYITFLSMPWLVRIRGHVFVTFLRALFPPKAQRLLETLVYLTCLGLCLYLGYVAFDQMMAAIAKRSFESRTFDMPKWAIYLPVFLGFALSAVEWLRFLLAPVSIYDAGPLDAEGL</sequence>
<dbReference type="OrthoDB" id="8030921at2"/>
<proteinExistence type="inferred from homology"/>
<evidence type="ECO:0000256" key="8">
    <source>
        <dbReference type="ARBA" id="ARBA00038436"/>
    </source>
</evidence>
<evidence type="ECO:0000313" key="11">
    <source>
        <dbReference type="EMBL" id="TXB67728.1"/>
    </source>
</evidence>
<dbReference type="Pfam" id="PF04290">
    <property type="entry name" value="DctQ"/>
    <property type="match status" value="1"/>
</dbReference>